<evidence type="ECO:0000256" key="2">
    <source>
        <dbReference type="ARBA" id="ARBA00022485"/>
    </source>
</evidence>
<dbReference type="PIRSF" id="PIRSF036408">
    <property type="entry name" value="PduS_prd"/>
    <property type="match status" value="1"/>
</dbReference>
<evidence type="ECO:0000313" key="10">
    <source>
        <dbReference type="Proteomes" id="UP000463470"/>
    </source>
</evidence>
<evidence type="ECO:0000259" key="8">
    <source>
        <dbReference type="PROSITE" id="PS51379"/>
    </source>
</evidence>
<dbReference type="Pfam" id="PF13375">
    <property type="entry name" value="RnfC_N"/>
    <property type="match status" value="1"/>
</dbReference>
<dbReference type="Pfam" id="PF01512">
    <property type="entry name" value="Complex1_51K"/>
    <property type="match status" value="1"/>
</dbReference>
<accession>A0A845L8N7</accession>
<keyword evidence="10" id="KW-1185">Reference proteome</keyword>
<keyword evidence="3" id="KW-0479">Metal-binding</keyword>
<dbReference type="GO" id="GO:0051539">
    <property type="term" value="F:4 iron, 4 sulfur cluster binding"/>
    <property type="evidence" value="ECO:0007669"/>
    <property type="project" value="UniProtKB-KW"/>
</dbReference>
<reference evidence="9 10" key="1">
    <citation type="submission" date="2020-01" db="EMBL/GenBank/DDBJ databases">
        <title>Whole-genome sequence of Heliobacterium undosum DSM 13378.</title>
        <authorList>
            <person name="Kyndt J.A."/>
            <person name="Meyer T.E."/>
        </authorList>
    </citation>
    <scope>NUCLEOTIDE SEQUENCE [LARGE SCALE GENOMIC DNA]</scope>
    <source>
        <strain evidence="9 10">DSM 13378</strain>
    </source>
</reference>
<dbReference type="SUPFAM" id="SSF46548">
    <property type="entry name" value="alpha-helical ferredoxin"/>
    <property type="match status" value="1"/>
</dbReference>
<dbReference type="SUPFAM" id="SSF142019">
    <property type="entry name" value="Nqo1 FMN-binding domain-like"/>
    <property type="match status" value="1"/>
</dbReference>
<keyword evidence="7" id="KW-0411">Iron-sulfur</keyword>
<evidence type="ECO:0000256" key="3">
    <source>
        <dbReference type="ARBA" id="ARBA00022723"/>
    </source>
</evidence>
<dbReference type="InterPro" id="IPR011538">
    <property type="entry name" value="Nuo51_FMN-bd"/>
</dbReference>
<dbReference type="InterPro" id="IPR037225">
    <property type="entry name" value="Nuo51_FMN-bd_sf"/>
</dbReference>
<evidence type="ECO:0000256" key="4">
    <source>
        <dbReference type="ARBA" id="ARBA00022737"/>
    </source>
</evidence>
<dbReference type="Gene3D" id="3.10.20.600">
    <property type="match status" value="1"/>
</dbReference>
<evidence type="ECO:0000256" key="5">
    <source>
        <dbReference type="ARBA" id="ARBA00022982"/>
    </source>
</evidence>
<organism evidence="9 10">
    <name type="scientific">Heliomicrobium undosum</name>
    <dbReference type="NCBI Taxonomy" id="121734"/>
    <lineage>
        <taxon>Bacteria</taxon>
        <taxon>Bacillati</taxon>
        <taxon>Bacillota</taxon>
        <taxon>Clostridia</taxon>
        <taxon>Eubacteriales</taxon>
        <taxon>Heliobacteriaceae</taxon>
        <taxon>Heliomicrobium</taxon>
    </lineage>
</organism>
<dbReference type="PROSITE" id="PS51379">
    <property type="entry name" value="4FE4S_FER_2"/>
    <property type="match status" value="1"/>
</dbReference>
<dbReference type="PANTHER" id="PTHR43034:SF2">
    <property type="entry name" value="ION-TRANSLOCATING OXIDOREDUCTASE COMPLEX SUBUNIT C"/>
    <property type="match status" value="1"/>
</dbReference>
<evidence type="ECO:0000313" key="9">
    <source>
        <dbReference type="EMBL" id="MZP30088.1"/>
    </source>
</evidence>
<keyword evidence="4" id="KW-0677">Repeat</keyword>
<sequence length="445" mass="46778">MIEKIVNAVKAAGVVGAGGAGFPTHVKINAKADFIIANGAECEPLLRAHQQIMAVESDKVVLGMIAVMLATGATKSYIALKKKYTAAAEALEKSIATHAPGRIELFFMPDFYPAGDEQVMVYEVTGRIVPEGGIPLQVGVVVINVETLLNVTRAMDGIPVTEKYVTVSGAVHKPVTLKVPVGVSVSRLVEAAGGAKIDDYALIDGGPMMGRLIEKDAPVTKTTGGILVLPKDHPLIVSRQLPWQAALNRAKSVCCACRACTDSCPRHLLGHGLEPHRIMQAVGNGLSGSASTMLTSAFLCSECGACDSFGCTMGLSPRRVNAELKRQMSAAGIKNPHHNKPLRAGSHRSNRRIPIKRLVSRLGLYEYDVPAPLVDELLAADEVRLTLRQHIGAPAVLAVSVGDKVTVGQLVAAIPEGAAVSANIHASIDGVVVSTENGVTIRAEA</sequence>
<dbReference type="GO" id="GO:0046872">
    <property type="term" value="F:metal ion binding"/>
    <property type="evidence" value="ECO:0007669"/>
    <property type="project" value="UniProtKB-KW"/>
</dbReference>
<dbReference type="GO" id="GO:0016020">
    <property type="term" value="C:membrane"/>
    <property type="evidence" value="ECO:0007669"/>
    <property type="project" value="InterPro"/>
</dbReference>
<dbReference type="AlphaFoldDB" id="A0A845L8N7"/>
<dbReference type="PROSITE" id="PS00198">
    <property type="entry name" value="4FE4S_FER_1"/>
    <property type="match status" value="1"/>
</dbReference>
<evidence type="ECO:0000256" key="6">
    <source>
        <dbReference type="ARBA" id="ARBA00023004"/>
    </source>
</evidence>
<keyword evidence="5" id="KW-0249">Electron transport</keyword>
<dbReference type="InterPro" id="IPR017900">
    <property type="entry name" value="4Fe4S_Fe_S_CS"/>
</dbReference>
<dbReference type="OrthoDB" id="9767754at2"/>
<proteinExistence type="predicted"/>
<dbReference type="Pfam" id="PF10531">
    <property type="entry name" value="SLBB"/>
    <property type="match status" value="1"/>
</dbReference>
<keyword evidence="2" id="KW-0004">4Fe-4S</keyword>
<dbReference type="InterPro" id="IPR017054">
    <property type="entry name" value="PduS"/>
</dbReference>
<dbReference type="EMBL" id="WXEY01000009">
    <property type="protein sequence ID" value="MZP30088.1"/>
    <property type="molecule type" value="Genomic_DNA"/>
</dbReference>
<protein>
    <submittedName>
        <fullName evidence="9">Electron transport complex protein RnfC</fullName>
    </submittedName>
</protein>
<dbReference type="RefSeq" id="WP_161258617.1">
    <property type="nucleotide sequence ID" value="NZ_WXEY01000009.1"/>
</dbReference>
<dbReference type="InterPro" id="IPR017896">
    <property type="entry name" value="4Fe4S_Fe-S-bd"/>
</dbReference>
<evidence type="ECO:0000256" key="1">
    <source>
        <dbReference type="ARBA" id="ARBA00022448"/>
    </source>
</evidence>
<dbReference type="GO" id="GO:0009055">
    <property type="term" value="F:electron transfer activity"/>
    <property type="evidence" value="ECO:0007669"/>
    <property type="project" value="InterPro"/>
</dbReference>
<dbReference type="SUPFAM" id="SSF142984">
    <property type="entry name" value="Nqo1 middle domain-like"/>
    <property type="match status" value="1"/>
</dbReference>
<evidence type="ECO:0000256" key="7">
    <source>
        <dbReference type="ARBA" id="ARBA00023014"/>
    </source>
</evidence>
<dbReference type="InterPro" id="IPR019554">
    <property type="entry name" value="Soluble_ligand-bd"/>
</dbReference>
<dbReference type="PANTHER" id="PTHR43034">
    <property type="entry name" value="ION-TRANSLOCATING OXIDOREDUCTASE COMPLEX SUBUNIT C"/>
    <property type="match status" value="1"/>
</dbReference>
<keyword evidence="6" id="KW-0408">Iron</keyword>
<comment type="caution">
    <text evidence="9">The sequence shown here is derived from an EMBL/GenBank/DDBJ whole genome shotgun (WGS) entry which is preliminary data.</text>
</comment>
<keyword evidence="1" id="KW-0813">Transport</keyword>
<name>A0A845L8N7_9FIRM</name>
<dbReference type="InterPro" id="IPR026902">
    <property type="entry name" value="RnfC_N"/>
</dbReference>
<dbReference type="Gene3D" id="3.40.50.11540">
    <property type="entry name" value="NADH-ubiquinone oxidoreductase 51kDa subunit"/>
    <property type="match status" value="1"/>
</dbReference>
<dbReference type="Pfam" id="PF13534">
    <property type="entry name" value="Fer4_17"/>
    <property type="match status" value="1"/>
</dbReference>
<dbReference type="Proteomes" id="UP000463470">
    <property type="component" value="Unassembled WGS sequence"/>
</dbReference>
<gene>
    <name evidence="9" type="ORF">GTO91_10255</name>
</gene>
<feature type="domain" description="4Fe-4S ferredoxin-type" evidence="8">
    <location>
        <begin position="243"/>
        <end position="274"/>
    </location>
</feature>
<dbReference type="InterPro" id="IPR010208">
    <property type="entry name" value="Ion_transpt_RnfC/RsxC"/>
</dbReference>